<keyword evidence="2" id="KW-1185">Reference proteome</keyword>
<sequence length="68" mass="7847">MPIIAPIPRNERRLMQKVVHQTQDKNHARRLMAMLMLHRGDSVTQVAKTLCAAVLLLPMDKLVYLVRD</sequence>
<evidence type="ECO:0000313" key="1">
    <source>
        <dbReference type="EMBL" id="ETS31716.1"/>
    </source>
</evidence>
<dbReference type="PATRIC" id="fig|1004151.3.peg.2479"/>
<dbReference type="AlphaFoldDB" id="W3V701"/>
<reference evidence="1 2" key="1">
    <citation type="submission" date="2013-11" db="EMBL/GenBank/DDBJ databases">
        <title>Elucidation of the Photorhabdus temperata genome and generation of transposon mutant library to identify motility mutants.</title>
        <authorList>
            <person name="Hurst S.G.IV."/>
            <person name="Micheals B."/>
            <person name="Abebe-Akele F."/>
            <person name="Rowedder H."/>
            <person name="Bullock H."/>
            <person name="Jackobeck R."/>
            <person name="Janicki E."/>
            <person name="Tisa L.S."/>
        </authorList>
    </citation>
    <scope>NUCLEOTIDE SEQUENCE [LARGE SCALE GENOMIC DNA]</scope>
    <source>
        <strain evidence="1 2">NC19</strain>
    </source>
</reference>
<proteinExistence type="predicted"/>
<name>W3V701_9GAMM</name>
<organism evidence="1 2">
    <name type="scientific">Photorhabdus khanii NC19</name>
    <dbReference type="NCBI Taxonomy" id="1004151"/>
    <lineage>
        <taxon>Bacteria</taxon>
        <taxon>Pseudomonadati</taxon>
        <taxon>Pseudomonadota</taxon>
        <taxon>Gammaproteobacteria</taxon>
        <taxon>Enterobacterales</taxon>
        <taxon>Morganellaceae</taxon>
        <taxon>Photorhabdus</taxon>
    </lineage>
</organism>
<evidence type="ECO:0000313" key="2">
    <source>
        <dbReference type="Proteomes" id="UP000018957"/>
    </source>
</evidence>
<gene>
    <name evidence="1" type="ORF">PTE_02406</name>
</gene>
<protein>
    <submittedName>
        <fullName evidence="1">Uncharacterized protein</fullName>
    </submittedName>
</protein>
<dbReference type="EMBL" id="AYSJ01000011">
    <property type="protein sequence ID" value="ETS31716.1"/>
    <property type="molecule type" value="Genomic_DNA"/>
</dbReference>
<dbReference type="Proteomes" id="UP000018957">
    <property type="component" value="Unassembled WGS sequence"/>
</dbReference>
<comment type="caution">
    <text evidence="1">The sequence shown here is derived from an EMBL/GenBank/DDBJ whole genome shotgun (WGS) entry which is preliminary data.</text>
</comment>
<accession>W3V701</accession>